<dbReference type="InterPro" id="IPR000522">
    <property type="entry name" value="ABC_transptr_permease_BtuC"/>
</dbReference>
<evidence type="ECO:0000256" key="2">
    <source>
        <dbReference type="ARBA" id="ARBA00007935"/>
    </source>
</evidence>
<dbReference type="CDD" id="cd06550">
    <property type="entry name" value="TM_ABC_iron-siderophores_like"/>
    <property type="match status" value="1"/>
</dbReference>
<evidence type="ECO:0000256" key="4">
    <source>
        <dbReference type="ARBA" id="ARBA00022475"/>
    </source>
</evidence>
<keyword evidence="7 8" id="KW-0472">Membrane</keyword>
<keyword evidence="4" id="KW-1003">Cell membrane</keyword>
<evidence type="ECO:0000313" key="9">
    <source>
        <dbReference type="EMBL" id="EPF74511.1"/>
    </source>
</evidence>
<comment type="caution">
    <text evidence="9">The sequence shown here is derived from an EMBL/GenBank/DDBJ whole genome shotgun (WGS) entry which is preliminary data.</text>
</comment>
<keyword evidence="10" id="KW-1185">Reference proteome</keyword>
<dbReference type="Gene3D" id="1.10.3470.10">
    <property type="entry name" value="ABC transporter involved in vitamin B12 uptake, BtuC"/>
    <property type="match status" value="1"/>
</dbReference>
<evidence type="ECO:0000256" key="7">
    <source>
        <dbReference type="ARBA" id="ARBA00023136"/>
    </source>
</evidence>
<feature type="transmembrane region" description="Helical" evidence="8">
    <location>
        <begin position="12"/>
        <end position="29"/>
    </location>
</feature>
<dbReference type="RefSeq" id="WP_016655958.1">
    <property type="nucleotide sequence ID" value="NZ_KE340352.1"/>
</dbReference>
<feature type="transmembrane region" description="Helical" evidence="8">
    <location>
        <begin position="63"/>
        <end position="85"/>
    </location>
</feature>
<reference evidence="9 10" key="1">
    <citation type="submission" date="2013-06" db="EMBL/GenBank/DDBJ databases">
        <title>The Genome Sequence of Acinetobacter rudis CIP 110305.</title>
        <authorList>
            <consortium name="The Broad Institute Genome Sequencing Platform"/>
            <consortium name="The Broad Institute Genome Sequencing Center for Infectious Disease"/>
            <person name="Cerqueira G."/>
            <person name="Feldgarden M."/>
            <person name="Courvalin P."/>
            <person name="Perichon B."/>
            <person name="Grillot-Courvalin C."/>
            <person name="Clermont D."/>
            <person name="Rocha E."/>
            <person name="Yoon E.-J."/>
            <person name="Nemec A."/>
            <person name="Young S.K."/>
            <person name="Zeng Q."/>
            <person name="Gargeya S."/>
            <person name="Fitzgerald M."/>
            <person name="Abouelleil A."/>
            <person name="Alvarado L."/>
            <person name="Berlin A.M."/>
            <person name="Chapman S.B."/>
            <person name="Dewar J."/>
            <person name="Goldberg J."/>
            <person name="Griggs A."/>
            <person name="Gujja S."/>
            <person name="Hansen M."/>
            <person name="Howarth C."/>
            <person name="Imamovic A."/>
            <person name="Larimer J."/>
            <person name="McCowan C."/>
            <person name="Murphy C."/>
            <person name="Pearson M."/>
            <person name="Priest M."/>
            <person name="Roberts A."/>
            <person name="Saif S."/>
            <person name="Shea T."/>
            <person name="Sykes S."/>
            <person name="Wortman J."/>
            <person name="Nusbaum C."/>
            <person name="Birren B."/>
        </authorList>
    </citation>
    <scope>NUCLEOTIDE SEQUENCE [LARGE SCALE GENOMIC DNA]</scope>
    <source>
        <strain evidence="9 10">CIP 110305</strain>
    </source>
</reference>
<name>S3P6L4_9GAMM</name>
<dbReference type="GO" id="GO:0005886">
    <property type="term" value="C:plasma membrane"/>
    <property type="evidence" value="ECO:0007669"/>
    <property type="project" value="UniProtKB-SubCell"/>
</dbReference>
<comment type="subcellular location">
    <subcellularLocation>
        <location evidence="1">Cell membrane</location>
        <topology evidence="1">Multi-pass membrane protein</topology>
    </subcellularLocation>
</comment>
<sequence>MSHHYQRSVQRRLWMIVLLGLITLGAFFAELSLGPANYSLQQVITSLFGLSHDDAVNMVLWEIRLPVALTAILVGASLSIAGLQMQTVLNNPLASPFTLGLSSAASFGAALTIVLGINFLPEQWLAYAIPVNAFLMSMLAASFIYYFSHRHQASTEMIILLGTSLVFSFSALTDALQYISPEQAISTVVFWNMGSLARSNWIKLAIMAVFFIGCFLVFARQSWMLTALKLGNARAKSFGISVGRLRLQGILLSSILAACCVAFVGVIGFVGLIGPHIARLLVGDDQRFLLPASALSGALLLSCASVASKTLVPGQSIPIGIVTALVGVPLFLILIVRAVKS</sequence>
<evidence type="ECO:0000256" key="3">
    <source>
        <dbReference type="ARBA" id="ARBA00022448"/>
    </source>
</evidence>
<dbReference type="PANTHER" id="PTHR30472">
    <property type="entry name" value="FERRIC ENTEROBACTIN TRANSPORT SYSTEM PERMEASE PROTEIN"/>
    <property type="match status" value="1"/>
</dbReference>
<dbReference type="SUPFAM" id="SSF81345">
    <property type="entry name" value="ABC transporter involved in vitamin B12 uptake, BtuC"/>
    <property type="match status" value="1"/>
</dbReference>
<evidence type="ECO:0000256" key="1">
    <source>
        <dbReference type="ARBA" id="ARBA00004651"/>
    </source>
</evidence>
<feature type="transmembrane region" description="Helical" evidence="8">
    <location>
        <begin position="97"/>
        <end position="118"/>
    </location>
</feature>
<dbReference type="OrthoDB" id="9055647at2"/>
<dbReference type="eggNOG" id="COG0609">
    <property type="taxonomic scope" value="Bacteria"/>
</dbReference>
<protein>
    <submittedName>
        <fullName evidence="9">Iron complex transport system permease</fullName>
    </submittedName>
</protein>
<dbReference type="PANTHER" id="PTHR30472:SF25">
    <property type="entry name" value="ABC TRANSPORTER PERMEASE PROTEIN MJ0876-RELATED"/>
    <property type="match status" value="1"/>
</dbReference>
<evidence type="ECO:0000256" key="6">
    <source>
        <dbReference type="ARBA" id="ARBA00022989"/>
    </source>
</evidence>
<organism evidence="9 10">
    <name type="scientific">Acinetobacter rudis CIP 110305</name>
    <dbReference type="NCBI Taxonomy" id="421052"/>
    <lineage>
        <taxon>Bacteria</taxon>
        <taxon>Pseudomonadati</taxon>
        <taxon>Pseudomonadota</taxon>
        <taxon>Gammaproteobacteria</taxon>
        <taxon>Moraxellales</taxon>
        <taxon>Moraxellaceae</taxon>
        <taxon>Acinetobacter</taxon>
    </lineage>
</organism>
<feature type="transmembrane region" description="Helical" evidence="8">
    <location>
        <begin position="319"/>
        <end position="339"/>
    </location>
</feature>
<dbReference type="Pfam" id="PF01032">
    <property type="entry name" value="FecCD"/>
    <property type="match status" value="1"/>
</dbReference>
<dbReference type="HOGENOM" id="CLU_013016_0_0_6"/>
<evidence type="ECO:0000256" key="5">
    <source>
        <dbReference type="ARBA" id="ARBA00022692"/>
    </source>
</evidence>
<comment type="similarity">
    <text evidence="2">Belongs to the binding-protein-dependent transport system permease family. FecCD subfamily.</text>
</comment>
<dbReference type="FunFam" id="1.10.3470.10:FF:000001">
    <property type="entry name" value="Vitamin B12 ABC transporter permease BtuC"/>
    <property type="match status" value="1"/>
</dbReference>
<dbReference type="EMBL" id="ATGI01000018">
    <property type="protein sequence ID" value="EPF74511.1"/>
    <property type="molecule type" value="Genomic_DNA"/>
</dbReference>
<evidence type="ECO:0000313" key="10">
    <source>
        <dbReference type="Proteomes" id="UP000014568"/>
    </source>
</evidence>
<dbReference type="PATRIC" id="fig|421052.3.peg.1508"/>
<accession>S3P6L4</accession>
<feature type="transmembrane region" description="Helical" evidence="8">
    <location>
        <begin position="124"/>
        <end position="146"/>
    </location>
</feature>
<dbReference type="Proteomes" id="UP000014568">
    <property type="component" value="Unassembled WGS sequence"/>
</dbReference>
<dbReference type="GO" id="GO:0022857">
    <property type="term" value="F:transmembrane transporter activity"/>
    <property type="evidence" value="ECO:0007669"/>
    <property type="project" value="InterPro"/>
</dbReference>
<evidence type="ECO:0000256" key="8">
    <source>
        <dbReference type="SAM" id="Phobius"/>
    </source>
</evidence>
<proteinExistence type="inferred from homology"/>
<feature type="transmembrane region" description="Helical" evidence="8">
    <location>
        <begin position="200"/>
        <end position="219"/>
    </location>
</feature>
<dbReference type="AlphaFoldDB" id="S3P6L4"/>
<feature type="transmembrane region" description="Helical" evidence="8">
    <location>
        <begin position="158"/>
        <end position="180"/>
    </location>
</feature>
<keyword evidence="6 8" id="KW-1133">Transmembrane helix</keyword>
<feature type="transmembrane region" description="Helical" evidence="8">
    <location>
        <begin position="250"/>
        <end position="273"/>
    </location>
</feature>
<dbReference type="InterPro" id="IPR037294">
    <property type="entry name" value="ABC_BtuC-like"/>
</dbReference>
<gene>
    <name evidence="9" type="ORF">F945_01550</name>
</gene>
<dbReference type="STRING" id="632955.GCA_000829675_01385"/>
<dbReference type="GO" id="GO:0033214">
    <property type="term" value="P:siderophore-iron import into cell"/>
    <property type="evidence" value="ECO:0007669"/>
    <property type="project" value="TreeGrafter"/>
</dbReference>
<keyword evidence="3" id="KW-0813">Transport</keyword>
<keyword evidence="5 8" id="KW-0812">Transmembrane</keyword>